<evidence type="ECO:0000313" key="3">
    <source>
        <dbReference type="EMBL" id="MBW4662500.1"/>
    </source>
</evidence>
<reference evidence="3" key="2">
    <citation type="journal article" date="2022" name="Microbiol. Resour. Announc.">
        <title>Metagenome Sequencing to Explore Phylogenomics of Terrestrial Cyanobacteria.</title>
        <authorList>
            <person name="Ward R.D."/>
            <person name="Stajich J.E."/>
            <person name="Johansen J.R."/>
            <person name="Huntemann M."/>
            <person name="Clum A."/>
            <person name="Foster B."/>
            <person name="Foster B."/>
            <person name="Roux S."/>
            <person name="Palaniappan K."/>
            <person name="Varghese N."/>
            <person name="Mukherjee S."/>
            <person name="Reddy T.B.K."/>
            <person name="Daum C."/>
            <person name="Copeland A."/>
            <person name="Chen I.A."/>
            <person name="Ivanova N.N."/>
            <person name="Kyrpides N.C."/>
            <person name="Shapiro N."/>
            <person name="Eloe-Fadrosh E.A."/>
            <person name="Pietrasiak N."/>
        </authorList>
    </citation>
    <scope>NUCLEOTIDE SEQUENCE</scope>
    <source>
        <strain evidence="3">UHER 2000/2452</strain>
    </source>
</reference>
<dbReference type="InterPro" id="IPR044617">
    <property type="entry name" value="TCHQD"/>
</dbReference>
<dbReference type="PANTHER" id="PTHR45374:SF1">
    <property type="entry name" value="GLUTATHIONE S-TRANSFERASE TCHQD"/>
    <property type="match status" value="1"/>
</dbReference>
<dbReference type="Gene3D" id="1.20.1050.10">
    <property type="match status" value="1"/>
</dbReference>
<dbReference type="InterPro" id="IPR004045">
    <property type="entry name" value="Glutathione_S-Trfase_N"/>
</dbReference>
<feature type="domain" description="GST C-terminal" evidence="2">
    <location>
        <begin position="83"/>
        <end position="252"/>
    </location>
</feature>
<dbReference type="EMBL" id="JAHHHD010000080">
    <property type="protein sequence ID" value="MBW4662500.1"/>
    <property type="molecule type" value="Genomic_DNA"/>
</dbReference>
<feature type="domain" description="GST N-terminal" evidence="1">
    <location>
        <begin position="1"/>
        <end position="81"/>
    </location>
</feature>
<dbReference type="SUPFAM" id="SSF47616">
    <property type="entry name" value="GST C-terminal domain-like"/>
    <property type="match status" value="1"/>
</dbReference>
<dbReference type="PROSITE" id="PS50405">
    <property type="entry name" value="GST_CTER"/>
    <property type="match status" value="1"/>
</dbReference>
<dbReference type="SUPFAM" id="SSF52833">
    <property type="entry name" value="Thioredoxin-like"/>
    <property type="match status" value="1"/>
</dbReference>
<dbReference type="PANTHER" id="PTHR45374">
    <property type="entry name" value="GLUTATHIONE S-TRANSFERASE TCHQD"/>
    <property type="match status" value="1"/>
</dbReference>
<dbReference type="InterPro" id="IPR010987">
    <property type="entry name" value="Glutathione-S-Trfase_C-like"/>
</dbReference>
<dbReference type="InterPro" id="IPR036282">
    <property type="entry name" value="Glutathione-S-Trfase_C_sf"/>
</dbReference>
<evidence type="ECO:0000259" key="2">
    <source>
        <dbReference type="PROSITE" id="PS50405"/>
    </source>
</evidence>
<dbReference type="InterPro" id="IPR040079">
    <property type="entry name" value="Glutathione_S-Trfase"/>
</dbReference>
<comment type="caution">
    <text evidence="3">The sequence shown here is derived from an EMBL/GenBank/DDBJ whole genome shotgun (WGS) entry which is preliminary data.</text>
</comment>
<name>A0A951QGR0_9CYAN</name>
<dbReference type="Pfam" id="PF00043">
    <property type="entry name" value="GST_C"/>
    <property type="match status" value="1"/>
</dbReference>
<reference evidence="3" key="1">
    <citation type="submission" date="2021-05" db="EMBL/GenBank/DDBJ databases">
        <authorList>
            <person name="Pietrasiak N."/>
            <person name="Ward R."/>
            <person name="Stajich J.E."/>
            <person name="Kurbessoian T."/>
        </authorList>
    </citation>
    <scope>NUCLEOTIDE SEQUENCE</scope>
    <source>
        <strain evidence="3">UHER 2000/2452</strain>
    </source>
</reference>
<dbReference type="AlphaFoldDB" id="A0A951QGR0"/>
<protein>
    <submittedName>
        <fullName evidence="3">Glutathione S-transferase family protein</fullName>
    </submittedName>
</protein>
<organism evidence="3 4">
    <name type="scientific">Drouetiella hepatica Uher 2000/2452</name>
    <dbReference type="NCBI Taxonomy" id="904376"/>
    <lineage>
        <taxon>Bacteria</taxon>
        <taxon>Bacillati</taxon>
        <taxon>Cyanobacteriota</taxon>
        <taxon>Cyanophyceae</taxon>
        <taxon>Oculatellales</taxon>
        <taxon>Oculatellaceae</taxon>
        <taxon>Drouetiella</taxon>
    </lineage>
</organism>
<dbReference type="InterPro" id="IPR004046">
    <property type="entry name" value="GST_C"/>
</dbReference>
<dbReference type="Gene3D" id="3.40.30.10">
    <property type="entry name" value="Glutaredoxin"/>
    <property type="match status" value="1"/>
</dbReference>
<accession>A0A951QGR0</accession>
<dbReference type="GO" id="GO:0004364">
    <property type="term" value="F:glutathione transferase activity"/>
    <property type="evidence" value="ECO:0007669"/>
    <property type="project" value="InterPro"/>
</dbReference>
<evidence type="ECO:0000259" key="1">
    <source>
        <dbReference type="PROSITE" id="PS50404"/>
    </source>
</evidence>
<evidence type="ECO:0000313" key="4">
    <source>
        <dbReference type="Proteomes" id="UP000757435"/>
    </source>
</evidence>
<dbReference type="CDD" id="cd00570">
    <property type="entry name" value="GST_N_family"/>
    <property type="match status" value="1"/>
</dbReference>
<dbReference type="Pfam" id="PF13417">
    <property type="entry name" value="GST_N_3"/>
    <property type="match status" value="1"/>
</dbReference>
<gene>
    <name evidence="3" type="ORF">KME15_27960</name>
</gene>
<dbReference type="SFLD" id="SFLDS00019">
    <property type="entry name" value="Glutathione_Transferase_(cytos"/>
    <property type="match status" value="1"/>
</dbReference>
<dbReference type="PROSITE" id="PS50404">
    <property type="entry name" value="GST_NTER"/>
    <property type="match status" value="1"/>
</dbReference>
<sequence length="264" mass="30597">MLELYSAPESLCSQKVKLVLVEKNLEWKSHLLNLLTFENLQPNYIQLNPKGVVPTLIHDSRVVTDSAMIVRYLDEQFPNPKLTPTESTLQEKMKGWIELQNQFPMRELMYGNFRGIEGIVLRRSVQIKQRLLPKLMQSHPELQAQYEAKLKDVRQWNSIIQDRKKIDSINRKIEPMLTQLEAQLTQTEWLCGVTYSLADVVWTAVLNRLEKLKFGYLWADNTHPALSAYLNRLKARPSFKTAIQGDEMPLPMLLAGLRRTLLGI</sequence>
<dbReference type="InterPro" id="IPR036249">
    <property type="entry name" value="Thioredoxin-like_sf"/>
</dbReference>
<dbReference type="Proteomes" id="UP000757435">
    <property type="component" value="Unassembled WGS sequence"/>
</dbReference>
<proteinExistence type="predicted"/>